<feature type="transmembrane region" description="Helical" evidence="1">
    <location>
        <begin position="148"/>
        <end position="171"/>
    </location>
</feature>
<dbReference type="AlphaFoldDB" id="A0A1Y2EWL8"/>
<dbReference type="InterPro" id="IPR046475">
    <property type="entry name" value="DUF6796"/>
</dbReference>
<proteinExistence type="predicted"/>
<dbReference type="Proteomes" id="UP000193920">
    <property type="component" value="Unassembled WGS sequence"/>
</dbReference>
<feature type="transmembrane region" description="Helical" evidence="1">
    <location>
        <begin position="106"/>
        <end position="128"/>
    </location>
</feature>
<dbReference type="EMBL" id="MCOG01000026">
    <property type="protein sequence ID" value="ORY75225.1"/>
    <property type="molecule type" value="Genomic_DNA"/>
</dbReference>
<keyword evidence="1" id="KW-1133">Transmembrane helix</keyword>
<name>A0A1Y2EWL8_9FUNG</name>
<reference evidence="2 3" key="1">
    <citation type="submission" date="2016-08" db="EMBL/GenBank/DDBJ databases">
        <title>A Parts List for Fungal Cellulosomes Revealed by Comparative Genomics.</title>
        <authorList>
            <consortium name="DOE Joint Genome Institute"/>
            <person name="Haitjema C.H."/>
            <person name="Gilmore S.P."/>
            <person name="Henske J.K."/>
            <person name="Solomon K.V."/>
            <person name="De Groot R."/>
            <person name="Kuo A."/>
            <person name="Mondo S.J."/>
            <person name="Salamov A.A."/>
            <person name="Labutti K."/>
            <person name="Zhao Z."/>
            <person name="Chiniquy J."/>
            <person name="Barry K."/>
            <person name="Brewer H.M."/>
            <person name="Purvine S.O."/>
            <person name="Wright A.T."/>
            <person name="Boxma B."/>
            <person name="Van Alen T."/>
            <person name="Hackstein J.H."/>
            <person name="Baker S.E."/>
            <person name="Grigoriev I.V."/>
            <person name="O'Malley M.A."/>
        </authorList>
    </citation>
    <scope>NUCLEOTIDE SEQUENCE [LARGE SCALE GENOMIC DNA]</scope>
    <source>
        <strain evidence="2 3">G1</strain>
    </source>
</reference>
<organism evidence="2 3">
    <name type="scientific">Neocallimastix californiae</name>
    <dbReference type="NCBI Taxonomy" id="1754190"/>
    <lineage>
        <taxon>Eukaryota</taxon>
        <taxon>Fungi</taxon>
        <taxon>Fungi incertae sedis</taxon>
        <taxon>Chytridiomycota</taxon>
        <taxon>Chytridiomycota incertae sedis</taxon>
        <taxon>Neocallimastigomycetes</taxon>
        <taxon>Neocallimastigales</taxon>
        <taxon>Neocallimastigaceae</taxon>
        <taxon>Neocallimastix</taxon>
    </lineage>
</organism>
<gene>
    <name evidence="2" type="ORF">LY90DRAFT_699074</name>
</gene>
<evidence type="ECO:0000256" key="1">
    <source>
        <dbReference type="SAM" id="Phobius"/>
    </source>
</evidence>
<feature type="transmembrane region" description="Helical" evidence="1">
    <location>
        <begin position="21"/>
        <end position="43"/>
    </location>
</feature>
<protein>
    <submittedName>
        <fullName evidence="2">Putative membrane protein</fullName>
    </submittedName>
</protein>
<sequence>MDTFNDIGIDNKLDWNRIRHLMVIGLFSGFLVLIGDMLIGWGVSNSNLSGMEKFYSYYSSITDSRIFWSSLLGFIGIPLEGICYFSIYRLISPYSNKYAHMFRSGVLGYIAFGGCGVHVPCIVLAFLYKYASEVSPDTSVNITNKFLTFFLLPGAIVFSIFLLVQSIAHILAFSKGLTPYPKWCWIFSLPVGMFGTILIKFIDLIKEYAFINSFTTGWISIGNIWMFGGLLLLMNKTKNNSIKI</sequence>
<keyword evidence="1" id="KW-0812">Transmembrane</keyword>
<feature type="transmembrane region" description="Helical" evidence="1">
    <location>
        <begin position="66"/>
        <end position="85"/>
    </location>
</feature>
<comment type="caution">
    <text evidence="2">The sequence shown here is derived from an EMBL/GenBank/DDBJ whole genome shotgun (WGS) entry which is preliminary data.</text>
</comment>
<evidence type="ECO:0000313" key="3">
    <source>
        <dbReference type="Proteomes" id="UP000193920"/>
    </source>
</evidence>
<feature type="transmembrane region" description="Helical" evidence="1">
    <location>
        <begin position="183"/>
        <end position="202"/>
    </location>
</feature>
<accession>A0A1Y2EWL8</accession>
<keyword evidence="3" id="KW-1185">Reference proteome</keyword>
<dbReference type="Pfam" id="PF20599">
    <property type="entry name" value="DUF6796"/>
    <property type="match status" value="1"/>
</dbReference>
<feature type="transmembrane region" description="Helical" evidence="1">
    <location>
        <begin position="208"/>
        <end position="233"/>
    </location>
</feature>
<evidence type="ECO:0000313" key="2">
    <source>
        <dbReference type="EMBL" id="ORY75225.1"/>
    </source>
</evidence>
<keyword evidence="1" id="KW-0472">Membrane</keyword>